<dbReference type="EMBL" id="JBGFFX010000017">
    <property type="protein sequence ID" value="MEY8773033.1"/>
    <property type="molecule type" value="Genomic_DNA"/>
</dbReference>
<reference evidence="1 2" key="1">
    <citation type="submission" date="2024-07" db="EMBL/GenBank/DDBJ databases">
        <authorList>
            <person name="Hebao G."/>
        </authorList>
    </citation>
    <scope>NUCLEOTIDE SEQUENCE [LARGE SCALE GENOMIC DNA]</scope>
    <source>
        <strain evidence="1 2">ACCC 02193</strain>
    </source>
</reference>
<dbReference type="Proteomes" id="UP001565243">
    <property type="component" value="Unassembled WGS sequence"/>
</dbReference>
<name>A0ABV4EDL2_9GAMM</name>
<proteinExistence type="predicted"/>
<dbReference type="RefSeq" id="WP_369896660.1">
    <property type="nucleotide sequence ID" value="NZ_JBGFFX010000017.1"/>
</dbReference>
<keyword evidence="2" id="KW-1185">Reference proteome</keyword>
<accession>A0ABV4EDL2</accession>
<evidence type="ECO:0000313" key="2">
    <source>
        <dbReference type="Proteomes" id="UP001565243"/>
    </source>
</evidence>
<gene>
    <name evidence="1" type="ORF">AB6T85_21730</name>
</gene>
<organism evidence="1 2">
    <name type="scientific">Erwinia aeris</name>
    <dbReference type="NCBI Taxonomy" id="3239803"/>
    <lineage>
        <taxon>Bacteria</taxon>
        <taxon>Pseudomonadati</taxon>
        <taxon>Pseudomonadota</taxon>
        <taxon>Gammaproteobacteria</taxon>
        <taxon>Enterobacterales</taxon>
        <taxon>Erwiniaceae</taxon>
        <taxon>Erwinia</taxon>
    </lineage>
</organism>
<comment type="caution">
    <text evidence="1">The sequence shown here is derived from an EMBL/GenBank/DDBJ whole genome shotgun (WGS) entry which is preliminary data.</text>
</comment>
<sequence>MFIPPLPLPSNPNIELRFRAHTVEESLEFGDATAETEEEFTTRYLNTVQIGEVNDSAMWTVQDRRAALYWIWMNTRMKHGHSLSYTCGHCHQLHQHTFDMKDLGGELELLQVPPRIEVSIPVNGKPVEWILKPLDGRSMERLQAMYNRLPMKDSPAYRNELKNVRLVEIVLQTQLKDDPEDFEQAGEKRYSLIKTMEEYTEFAPLVASVRTMQESLRHGLPIVIQDGQPMLYAPPHVCPEKAKEGVRLTTRLYFPFRAIKYLPVSLAGLMANADS</sequence>
<protein>
    <recommendedName>
        <fullName evidence="3">Morphogenetic protein</fullName>
    </recommendedName>
</protein>
<evidence type="ECO:0008006" key="3">
    <source>
        <dbReference type="Google" id="ProtNLM"/>
    </source>
</evidence>
<evidence type="ECO:0000313" key="1">
    <source>
        <dbReference type="EMBL" id="MEY8773033.1"/>
    </source>
</evidence>